<protein>
    <submittedName>
        <fullName evidence="2">SIMPL domain-containing protein</fullName>
    </submittedName>
</protein>
<accession>A0AAP4D620</accession>
<dbReference type="GO" id="GO:0006974">
    <property type="term" value="P:DNA damage response"/>
    <property type="evidence" value="ECO:0007669"/>
    <property type="project" value="TreeGrafter"/>
</dbReference>
<dbReference type="Gene3D" id="3.30.110.170">
    <property type="entry name" value="Protein of unknown function (DUF541), domain 1"/>
    <property type="match status" value="1"/>
</dbReference>
<feature type="signal peptide" evidence="1">
    <location>
        <begin position="1"/>
        <end position="22"/>
    </location>
</feature>
<proteinExistence type="predicted"/>
<evidence type="ECO:0000313" key="2">
    <source>
        <dbReference type="EMBL" id="MDF1587212.1"/>
    </source>
</evidence>
<keyword evidence="1" id="KW-0732">Signal</keyword>
<dbReference type="Proteomes" id="UP001301140">
    <property type="component" value="Unassembled WGS sequence"/>
</dbReference>
<dbReference type="RefSeq" id="WP_327789631.1">
    <property type="nucleotide sequence ID" value="NZ_JARGEQ010000126.1"/>
</dbReference>
<comment type="caution">
    <text evidence="2">The sequence shown here is derived from an EMBL/GenBank/DDBJ whole genome shotgun (WGS) entry which is preliminary data.</text>
</comment>
<feature type="chain" id="PRO_5043047114" evidence="1">
    <location>
        <begin position="23"/>
        <end position="237"/>
    </location>
</feature>
<dbReference type="InterPro" id="IPR052022">
    <property type="entry name" value="26kDa_periplasmic_antigen"/>
</dbReference>
<dbReference type="EMBL" id="JARGEQ010000126">
    <property type="protein sequence ID" value="MDF1587212.1"/>
    <property type="molecule type" value="Genomic_DNA"/>
</dbReference>
<dbReference type="Gene3D" id="3.30.70.2970">
    <property type="entry name" value="Protein of unknown function (DUF541), domain 2"/>
    <property type="match status" value="1"/>
</dbReference>
<organism evidence="2 3">
    <name type="scientific">Marinimicrococcus flavescens</name>
    <dbReference type="NCBI Taxonomy" id="3031815"/>
    <lineage>
        <taxon>Bacteria</taxon>
        <taxon>Pseudomonadati</taxon>
        <taxon>Pseudomonadota</taxon>
        <taxon>Alphaproteobacteria</taxon>
        <taxon>Geminicoccales</taxon>
        <taxon>Geminicoccaceae</taxon>
        <taxon>Marinimicrococcus</taxon>
    </lineage>
</organism>
<dbReference type="InterPro" id="IPR007497">
    <property type="entry name" value="SIMPL/DUF541"/>
</dbReference>
<reference evidence="2 3" key="1">
    <citation type="submission" date="2023-03" db="EMBL/GenBank/DDBJ databases">
        <title>YIM 152171 draft genome.</title>
        <authorList>
            <person name="Yang Z."/>
        </authorList>
    </citation>
    <scope>NUCLEOTIDE SEQUENCE [LARGE SCALE GENOMIC DNA]</scope>
    <source>
        <strain evidence="2 3">YIM 152171</strain>
    </source>
</reference>
<gene>
    <name evidence="2" type="ORF">PZ740_12565</name>
</gene>
<dbReference type="Pfam" id="PF04402">
    <property type="entry name" value="SIMPL"/>
    <property type="match status" value="1"/>
</dbReference>
<dbReference type="PANTHER" id="PTHR34387:SF1">
    <property type="entry name" value="PERIPLASMIC IMMUNOGENIC PROTEIN"/>
    <property type="match status" value="1"/>
</dbReference>
<name>A0AAP4D620_9PROT</name>
<keyword evidence="3" id="KW-1185">Reference proteome</keyword>
<dbReference type="AlphaFoldDB" id="A0AAP4D620"/>
<evidence type="ECO:0000313" key="3">
    <source>
        <dbReference type="Proteomes" id="UP001301140"/>
    </source>
</evidence>
<sequence>MRITGTATALVMLCLAAGTLPAMPAAAQQATASQDGVTMLQLSESARREVTPDLLTVVLGHRAEASEVAKAQEEVNTRIARVRDAVAGKEAIRLATGGYNTWMERREDESSRWVAQQTIRLESKDSGLLLETVGSLQQEGLAVEGMHWSLTAERRRELERELIDEALEALRSTAGKAAASMGMSVQGWSGIALGQSGGGHFPPPMPRMAAMKAEAAPVAEPGTTVVEVSVSGEARLR</sequence>
<dbReference type="PANTHER" id="PTHR34387">
    <property type="entry name" value="SLR1258 PROTEIN"/>
    <property type="match status" value="1"/>
</dbReference>
<evidence type="ECO:0000256" key="1">
    <source>
        <dbReference type="SAM" id="SignalP"/>
    </source>
</evidence>